<protein>
    <submittedName>
        <fullName evidence="2">Uncharacterized protein</fullName>
    </submittedName>
</protein>
<dbReference type="HOGENOM" id="CLU_2047990_0_0_0"/>
<evidence type="ECO:0000256" key="1">
    <source>
        <dbReference type="SAM" id="Phobius"/>
    </source>
</evidence>
<dbReference type="AlphaFoldDB" id="F0SIN1"/>
<evidence type="ECO:0000313" key="3">
    <source>
        <dbReference type="Proteomes" id="UP000006860"/>
    </source>
</evidence>
<keyword evidence="1" id="KW-1133">Transmembrane helix</keyword>
<keyword evidence="1" id="KW-0472">Membrane</keyword>
<feature type="transmembrane region" description="Helical" evidence="1">
    <location>
        <begin position="97"/>
        <end position="117"/>
    </location>
</feature>
<dbReference type="EMBL" id="CP002546">
    <property type="protein sequence ID" value="ADY59659.1"/>
    <property type="molecule type" value="Genomic_DNA"/>
</dbReference>
<sequence length="120" mass="13347">MCRGGRAKRKVGKNVGKMPLQNGERVEDLLTFAAPRGRLIRDRGGIQLSASRPDRSCEKRVRENERPSLTINLGVCKILASPNLSPLQSRLGLLEIACFRGFLVLWVVSLLAGIFLFCLR</sequence>
<dbReference type="Proteomes" id="UP000006860">
    <property type="component" value="Chromosome"/>
</dbReference>
<reference evidence="3" key="1">
    <citation type="submission" date="2011-02" db="EMBL/GenBank/DDBJ databases">
        <title>The complete genome of Planctomyces brasiliensis DSM 5305.</title>
        <authorList>
            <person name="Lucas S."/>
            <person name="Copeland A."/>
            <person name="Lapidus A."/>
            <person name="Bruce D."/>
            <person name="Goodwin L."/>
            <person name="Pitluck S."/>
            <person name="Kyrpides N."/>
            <person name="Mavromatis K."/>
            <person name="Pagani I."/>
            <person name="Ivanova N."/>
            <person name="Ovchinnikova G."/>
            <person name="Lu M."/>
            <person name="Detter J.C."/>
            <person name="Han C."/>
            <person name="Land M."/>
            <person name="Hauser L."/>
            <person name="Markowitz V."/>
            <person name="Cheng J.-F."/>
            <person name="Hugenholtz P."/>
            <person name="Woyke T."/>
            <person name="Wu D."/>
            <person name="Tindall B."/>
            <person name="Pomrenke H.G."/>
            <person name="Brambilla E."/>
            <person name="Klenk H.-P."/>
            <person name="Eisen J.A."/>
        </authorList>
    </citation>
    <scope>NUCLEOTIDE SEQUENCE [LARGE SCALE GENOMIC DNA]</scope>
    <source>
        <strain evidence="3">ATCC 49424 / DSM 5305 / JCM 21570 / NBRC 103401 / IFAM 1448</strain>
    </source>
</reference>
<dbReference type="KEGG" id="pbs:Plabr_2055"/>
<keyword evidence="3" id="KW-1185">Reference proteome</keyword>
<evidence type="ECO:0000313" key="2">
    <source>
        <dbReference type="EMBL" id="ADY59659.1"/>
    </source>
</evidence>
<keyword evidence="1" id="KW-0812">Transmembrane</keyword>
<dbReference type="STRING" id="756272.Plabr_2055"/>
<proteinExistence type="predicted"/>
<gene>
    <name evidence="2" type="ordered locus">Plabr_2055</name>
</gene>
<organism evidence="2 3">
    <name type="scientific">Rubinisphaera brasiliensis (strain ATCC 49424 / DSM 5305 / JCM 21570 / IAM 15109 / NBRC 103401 / IFAM 1448)</name>
    <name type="common">Planctomyces brasiliensis</name>
    <dbReference type="NCBI Taxonomy" id="756272"/>
    <lineage>
        <taxon>Bacteria</taxon>
        <taxon>Pseudomonadati</taxon>
        <taxon>Planctomycetota</taxon>
        <taxon>Planctomycetia</taxon>
        <taxon>Planctomycetales</taxon>
        <taxon>Planctomycetaceae</taxon>
        <taxon>Rubinisphaera</taxon>
    </lineage>
</organism>
<accession>F0SIN1</accession>
<name>F0SIN1_RUBBR</name>